<evidence type="ECO:0000313" key="2">
    <source>
        <dbReference type="Proteomes" id="UP001604336"/>
    </source>
</evidence>
<dbReference type="EMBL" id="JBFOLK010000007">
    <property type="protein sequence ID" value="KAL2497628.1"/>
    <property type="molecule type" value="Genomic_DNA"/>
</dbReference>
<accession>A0ABD1SA51</accession>
<protein>
    <submittedName>
        <fullName evidence="1">Uncharacterized protein</fullName>
    </submittedName>
</protein>
<proteinExistence type="predicted"/>
<sequence length="109" mass="12389">MAEAQVRLAVEQEAIRAAAVEAVRLTAQQIQQHDDKEEDDCGNMPIAQFLTPVAGPDRSSIVYPAFGRHDFQLRVDLINLFSNNLQFYGNVHESLNTRLSRFLQMCHNF</sequence>
<keyword evidence="2" id="KW-1185">Reference proteome</keyword>
<name>A0ABD1SA51_9LAMI</name>
<reference evidence="2" key="1">
    <citation type="submission" date="2024-07" db="EMBL/GenBank/DDBJ databases">
        <title>Two chromosome-level genome assemblies of Korean endemic species Abeliophyllum distichum and Forsythia ovata (Oleaceae).</title>
        <authorList>
            <person name="Jang H."/>
        </authorList>
    </citation>
    <scope>NUCLEOTIDE SEQUENCE [LARGE SCALE GENOMIC DNA]</scope>
</reference>
<gene>
    <name evidence="1" type="ORF">Adt_23178</name>
</gene>
<comment type="caution">
    <text evidence="1">The sequence shown here is derived from an EMBL/GenBank/DDBJ whole genome shotgun (WGS) entry which is preliminary data.</text>
</comment>
<dbReference type="Proteomes" id="UP001604336">
    <property type="component" value="Unassembled WGS sequence"/>
</dbReference>
<evidence type="ECO:0000313" key="1">
    <source>
        <dbReference type="EMBL" id="KAL2497628.1"/>
    </source>
</evidence>
<dbReference type="AlphaFoldDB" id="A0ABD1SA51"/>
<organism evidence="1 2">
    <name type="scientific">Abeliophyllum distichum</name>
    <dbReference type="NCBI Taxonomy" id="126358"/>
    <lineage>
        <taxon>Eukaryota</taxon>
        <taxon>Viridiplantae</taxon>
        <taxon>Streptophyta</taxon>
        <taxon>Embryophyta</taxon>
        <taxon>Tracheophyta</taxon>
        <taxon>Spermatophyta</taxon>
        <taxon>Magnoliopsida</taxon>
        <taxon>eudicotyledons</taxon>
        <taxon>Gunneridae</taxon>
        <taxon>Pentapetalae</taxon>
        <taxon>asterids</taxon>
        <taxon>lamiids</taxon>
        <taxon>Lamiales</taxon>
        <taxon>Oleaceae</taxon>
        <taxon>Forsythieae</taxon>
        <taxon>Abeliophyllum</taxon>
    </lineage>
</organism>